<protein>
    <submittedName>
        <fullName evidence="1">Uncharacterized protein</fullName>
    </submittedName>
</protein>
<dbReference type="AlphaFoldDB" id="A3IYT9"/>
<reference evidence="1 2" key="1">
    <citation type="submission" date="2007-03" db="EMBL/GenBank/DDBJ databases">
        <authorList>
            <person name="Stal L."/>
            <person name="Ferriera S."/>
            <person name="Johnson J."/>
            <person name="Kravitz S."/>
            <person name="Beeson K."/>
            <person name="Sutton G."/>
            <person name="Rogers Y.-H."/>
            <person name="Friedman R."/>
            <person name="Frazier M."/>
            <person name="Venter J.C."/>
        </authorList>
    </citation>
    <scope>NUCLEOTIDE SEQUENCE [LARGE SCALE GENOMIC DNA]</scope>
    <source>
        <strain evidence="1 2">CCY0110</strain>
    </source>
</reference>
<name>A3IYT9_9CHRO</name>
<sequence>MKNRKFSNIEFQVNSTIKSSCSFQELQKLNSEMVDFLKGRVLTELIITGEINQDLTRSFYQEILAKI</sequence>
<proteinExistence type="predicted"/>
<dbReference type="eggNOG" id="ENOG5030R1A">
    <property type="taxonomic scope" value="Bacteria"/>
</dbReference>
<evidence type="ECO:0000313" key="2">
    <source>
        <dbReference type="Proteomes" id="UP000003781"/>
    </source>
</evidence>
<evidence type="ECO:0000313" key="1">
    <source>
        <dbReference type="EMBL" id="EAZ88350.1"/>
    </source>
</evidence>
<keyword evidence="2" id="KW-1185">Reference proteome</keyword>
<accession>A3IYT9</accession>
<dbReference type="EMBL" id="AAXW01000088">
    <property type="protein sequence ID" value="EAZ88350.1"/>
    <property type="molecule type" value="Genomic_DNA"/>
</dbReference>
<organism evidence="1 2">
    <name type="scientific">Crocosphaera chwakensis CCY0110</name>
    <dbReference type="NCBI Taxonomy" id="391612"/>
    <lineage>
        <taxon>Bacteria</taxon>
        <taxon>Bacillati</taxon>
        <taxon>Cyanobacteriota</taxon>
        <taxon>Cyanophyceae</taxon>
        <taxon>Oscillatoriophycideae</taxon>
        <taxon>Chroococcales</taxon>
        <taxon>Aphanothecaceae</taxon>
        <taxon>Crocosphaera</taxon>
        <taxon>Crocosphaera chwakensis</taxon>
    </lineage>
</organism>
<gene>
    <name evidence="1" type="ORF">CY0110_31060</name>
</gene>
<dbReference type="Proteomes" id="UP000003781">
    <property type="component" value="Unassembled WGS sequence"/>
</dbReference>
<comment type="caution">
    <text evidence="1">The sequence shown here is derived from an EMBL/GenBank/DDBJ whole genome shotgun (WGS) entry which is preliminary data.</text>
</comment>